<evidence type="ECO:0000313" key="2">
    <source>
        <dbReference type="Proteomes" id="UP001062846"/>
    </source>
</evidence>
<dbReference type="Proteomes" id="UP001062846">
    <property type="component" value="Chromosome 5"/>
</dbReference>
<name>A0ACC0NKQ9_RHOML</name>
<organism evidence="1 2">
    <name type="scientific">Rhododendron molle</name>
    <name type="common">Chinese azalea</name>
    <name type="synonym">Azalea mollis</name>
    <dbReference type="NCBI Taxonomy" id="49168"/>
    <lineage>
        <taxon>Eukaryota</taxon>
        <taxon>Viridiplantae</taxon>
        <taxon>Streptophyta</taxon>
        <taxon>Embryophyta</taxon>
        <taxon>Tracheophyta</taxon>
        <taxon>Spermatophyta</taxon>
        <taxon>Magnoliopsida</taxon>
        <taxon>eudicotyledons</taxon>
        <taxon>Gunneridae</taxon>
        <taxon>Pentapetalae</taxon>
        <taxon>asterids</taxon>
        <taxon>Ericales</taxon>
        <taxon>Ericaceae</taxon>
        <taxon>Ericoideae</taxon>
        <taxon>Rhodoreae</taxon>
        <taxon>Rhododendron</taxon>
    </lineage>
</organism>
<accession>A0ACC0NKQ9</accession>
<proteinExistence type="predicted"/>
<sequence>MACGINSSISLEDLRQCFGHKRKDAAESLGGTILLAIYISLGFNFQPYLLCHQKLDYCLVEEYENTDFLRFFAHAVSVSTFKRACRQHGIKRWPNRIGSNVRKTPDPHERNTSPTCKTTSSHGQTEMGNQMVGHLHEPNEHLSDFFDGPVFWNTESSVAGILESPTFHDAGAGNYLDMDFTFSSVFKESEEPRGQQTDQSTLSAPCLEGHGSRSSYGIVVPACSDPASTQPMPIISHPMPTTPPLTQSQDISSVTVKATYEDNTIKIQLPLTSGIIELKEEVAMRLKLELDSFNLKPLFDLIDNYGRILRFNTIDFTMTDGFKVEKVHKFGIEEKGTYFLQCNKEIIRVSSTTSTGRLMPYTRFCVNGFAEAAWEVLGDDEIRGKSWFLSNFGAKFSSAAEGTAVERVHFLSRFSRRASYCLFSCDLNSPGKDAHSYFGNLSKRSTVWINVG</sequence>
<protein>
    <submittedName>
        <fullName evidence="1">Uncharacterized protein</fullName>
    </submittedName>
</protein>
<reference evidence="1" key="1">
    <citation type="submission" date="2022-02" db="EMBL/GenBank/DDBJ databases">
        <title>Plant Genome Project.</title>
        <authorList>
            <person name="Zhang R.-G."/>
        </authorList>
    </citation>
    <scope>NUCLEOTIDE SEQUENCE</scope>
    <source>
        <strain evidence="1">AT1</strain>
    </source>
</reference>
<evidence type="ECO:0000313" key="1">
    <source>
        <dbReference type="EMBL" id="KAI8553576.1"/>
    </source>
</evidence>
<gene>
    <name evidence="1" type="ORF">RHMOL_Rhmol05G0026600</name>
</gene>
<comment type="caution">
    <text evidence="1">The sequence shown here is derived from an EMBL/GenBank/DDBJ whole genome shotgun (WGS) entry which is preliminary data.</text>
</comment>
<dbReference type="EMBL" id="CM046392">
    <property type="protein sequence ID" value="KAI8553576.1"/>
    <property type="molecule type" value="Genomic_DNA"/>
</dbReference>
<keyword evidence="2" id="KW-1185">Reference proteome</keyword>